<comment type="similarity">
    <text evidence="1 5">Belongs to the universal ribosomal protein uS19 family.</text>
</comment>
<dbReference type="FunFam" id="3.30.860.10:FF:000001">
    <property type="entry name" value="30S ribosomal protein S19"/>
    <property type="match status" value="1"/>
</dbReference>
<name>A0A8H3TXD9_9TREE</name>
<evidence type="ECO:0000256" key="2">
    <source>
        <dbReference type="ARBA" id="ARBA00022980"/>
    </source>
</evidence>
<evidence type="ECO:0000313" key="6">
    <source>
        <dbReference type="EMBL" id="GHJ88844.1"/>
    </source>
</evidence>
<dbReference type="HAMAP" id="MF_00531">
    <property type="entry name" value="Ribosomal_uS19"/>
    <property type="match status" value="1"/>
</dbReference>
<organism evidence="6 7">
    <name type="scientific">Naganishia liquefaciens</name>
    <dbReference type="NCBI Taxonomy" id="104408"/>
    <lineage>
        <taxon>Eukaryota</taxon>
        <taxon>Fungi</taxon>
        <taxon>Dikarya</taxon>
        <taxon>Basidiomycota</taxon>
        <taxon>Agaricomycotina</taxon>
        <taxon>Tremellomycetes</taxon>
        <taxon>Filobasidiales</taxon>
        <taxon>Filobasidiaceae</taxon>
        <taxon>Naganishia</taxon>
    </lineage>
</organism>
<comment type="caution">
    <text evidence="6">The sequence shown here is derived from an EMBL/GenBank/DDBJ whole genome shotgun (WGS) entry which is preliminary data.</text>
</comment>
<dbReference type="GO" id="GO:0006412">
    <property type="term" value="P:translation"/>
    <property type="evidence" value="ECO:0007669"/>
    <property type="project" value="InterPro"/>
</dbReference>
<evidence type="ECO:0000256" key="5">
    <source>
        <dbReference type="RuleBase" id="RU003485"/>
    </source>
</evidence>
<dbReference type="PRINTS" id="PR00975">
    <property type="entry name" value="RIBOSOMALS19"/>
</dbReference>
<sequence length="92" mass="10540">MFPTAAVLRRSTWKGPFFAAFPNLSEALKNNTPVFTKARASSILPNFVGLRFMVHNGKDYMPVQITEEMVGHKLGEFASTRKRFSYRQTKNR</sequence>
<dbReference type="InterPro" id="IPR023575">
    <property type="entry name" value="Ribosomal_uS19_SF"/>
</dbReference>
<dbReference type="EMBL" id="BLZA01000032">
    <property type="protein sequence ID" value="GHJ88844.1"/>
    <property type="molecule type" value="Genomic_DNA"/>
</dbReference>
<dbReference type="InterPro" id="IPR002222">
    <property type="entry name" value="Ribosomal_uS19"/>
</dbReference>
<keyword evidence="3 5" id="KW-0687">Ribonucleoprotein</keyword>
<dbReference type="PROSITE" id="PS00323">
    <property type="entry name" value="RIBOSOMAL_S19"/>
    <property type="match status" value="1"/>
</dbReference>
<dbReference type="PANTHER" id="PTHR11880">
    <property type="entry name" value="RIBOSOMAL PROTEIN S19P FAMILY MEMBER"/>
    <property type="match status" value="1"/>
</dbReference>
<dbReference type="SUPFAM" id="SSF54570">
    <property type="entry name" value="Ribosomal protein S19"/>
    <property type="match status" value="1"/>
</dbReference>
<dbReference type="GO" id="GO:0003723">
    <property type="term" value="F:RNA binding"/>
    <property type="evidence" value="ECO:0007669"/>
    <property type="project" value="InterPro"/>
</dbReference>
<keyword evidence="2 5" id="KW-0689">Ribosomal protein</keyword>
<dbReference type="InterPro" id="IPR020934">
    <property type="entry name" value="Ribosomal_uS19_CS"/>
</dbReference>
<dbReference type="PANTHER" id="PTHR11880:SF8">
    <property type="entry name" value="SMALL RIBOSOMAL SUBUNIT PROTEIN US19M"/>
    <property type="match status" value="1"/>
</dbReference>
<evidence type="ECO:0000256" key="1">
    <source>
        <dbReference type="ARBA" id="ARBA00007345"/>
    </source>
</evidence>
<dbReference type="Gene3D" id="3.30.860.10">
    <property type="entry name" value="30s Ribosomal Protein S19, Chain A"/>
    <property type="match status" value="1"/>
</dbReference>
<evidence type="ECO:0000256" key="3">
    <source>
        <dbReference type="ARBA" id="ARBA00023274"/>
    </source>
</evidence>
<protein>
    <recommendedName>
        <fullName evidence="4">Small ribosomal subunit protein uS19m</fullName>
    </recommendedName>
</protein>
<dbReference type="OrthoDB" id="2043at2759"/>
<dbReference type="GO" id="GO:0005763">
    <property type="term" value="C:mitochondrial small ribosomal subunit"/>
    <property type="evidence" value="ECO:0007669"/>
    <property type="project" value="TreeGrafter"/>
</dbReference>
<gene>
    <name evidence="6" type="ORF">NliqN6_5246</name>
</gene>
<dbReference type="GO" id="GO:0000028">
    <property type="term" value="P:ribosomal small subunit assembly"/>
    <property type="evidence" value="ECO:0007669"/>
    <property type="project" value="TreeGrafter"/>
</dbReference>
<dbReference type="Pfam" id="PF00203">
    <property type="entry name" value="Ribosomal_S19"/>
    <property type="match status" value="1"/>
</dbReference>
<accession>A0A8H3TXD9</accession>
<dbReference type="AlphaFoldDB" id="A0A8H3TXD9"/>
<dbReference type="Proteomes" id="UP000620104">
    <property type="component" value="Unassembled WGS sequence"/>
</dbReference>
<keyword evidence="7" id="KW-1185">Reference proteome</keyword>
<reference evidence="6" key="1">
    <citation type="submission" date="2020-07" db="EMBL/GenBank/DDBJ databases">
        <title>Draft Genome Sequence of a Deep-Sea Yeast, Naganishia (Cryptococcus) liquefaciens strain N6.</title>
        <authorList>
            <person name="Han Y.W."/>
            <person name="Kajitani R."/>
            <person name="Morimoto H."/>
            <person name="Parhat M."/>
            <person name="Tsubouchi H."/>
            <person name="Bakenova O."/>
            <person name="Ogata M."/>
            <person name="Argunhan B."/>
            <person name="Aoki R."/>
            <person name="Kajiwara S."/>
            <person name="Itoh T."/>
            <person name="Iwasaki H."/>
        </authorList>
    </citation>
    <scope>NUCLEOTIDE SEQUENCE</scope>
    <source>
        <strain evidence="6">N6</strain>
    </source>
</reference>
<dbReference type="PIRSF" id="PIRSF002144">
    <property type="entry name" value="Ribosomal_S19"/>
    <property type="match status" value="1"/>
</dbReference>
<evidence type="ECO:0000256" key="4">
    <source>
        <dbReference type="ARBA" id="ARBA00044183"/>
    </source>
</evidence>
<proteinExistence type="inferred from homology"/>
<evidence type="ECO:0000313" key="7">
    <source>
        <dbReference type="Proteomes" id="UP000620104"/>
    </source>
</evidence>
<dbReference type="GO" id="GO:0003735">
    <property type="term" value="F:structural constituent of ribosome"/>
    <property type="evidence" value="ECO:0007669"/>
    <property type="project" value="InterPro"/>
</dbReference>